<dbReference type="PANTHER" id="PTHR39201">
    <property type="entry name" value="EXPORTED PROTEIN-RELATED"/>
    <property type="match status" value="1"/>
</dbReference>
<dbReference type="InterPro" id="IPR008254">
    <property type="entry name" value="Flavodoxin/NO_synth"/>
</dbReference>
<dbReference type="InterPro" id="IPR001226">
    <property type="entry name" value="Flavodoxin_CS"/>
</dbReference>
<reference evidence="4 5" key="1">
    <citation type="submission" date="2018-08" db="EMBL/GenBank/DDBJ databases">
        <title>A genome reference for cultivated species of the human gut microbiota.</title>
        <authorList>
            <person name="Zou Y."/>
            <person name="Xue W."/>
            <person name="Luo G."/>
        </authorList>
    </citation>
    <scope>NUCLEOTIDE SEQUENCE [LARGE SCALE GENOMIC DNA]</scope>
    <source>
        <strain evidence="4 5">AM13-21</strain>
    </source>
</reference>
<dbReference type="Gene3D" id="3.40.50.360">
    <property type="match status" value="1"/>
</dbReference>
<evidence type="ECO:0000313" key="4">
    <source>
        <dbReference type="EMBL" id="RHI84058.1"/>
    </source>
</evidence>
<evidence type="ECO:0000256" key="2">
    <source>
        <dbReference type="SAM" id="SignalP"/>
    </source>
</evidence>
<proteinExistence type="predicted"/>
<gene>
    <name evidence="4" type="ORF">DW150_20700</name>
</gene>
<dbReference type="SUPFAM" id="SSF52218">
    <property type="entry name" value="Flavoproteins"/>
    <property type="match status" value="1"/>
</dbReference>
<evidence type="ECO:0000256" key="1">
    <source>
        <dbReference type="ARBA" id="ARBA00001917"/>
    </source>
</evidence>
<dbReference type="EMBL" id="QRLF01000048">
    <property type="protein sequence ID" value="RHI84058.1"/>
    <property type="molecule type" value="Genomic_DNA"/>
</dbReference>
<dbReference type="InterPro" id="IPR042095">
    <property type="entry name" value="SUMF_sf"/>
</dbReference>
<comment type="caution">
    <text evidence="4">The sequence shown here is derived from an EMBL/GenBank/DDBJ whole genome shotgun (WGS) entry which is preliminary data.</text>
</comment>
<feature type="signal peptide" evidence="2">
    <location>
        <begin position="1"/>
        <end position="15"/>
    </location>
</feature>
<sequence>MKMIALNAIIWIAMAGLSSCDSLENRPEESGSDVIPDPPVISGNMVSIKGGTFTMGSPISEVWRMTDEVQHTVSVSDFQIGLYEVRQEQYVAIMGNNPSATHGENLPVESVSWIDAIHYCNALSEQEGLTTAYRVDGNNVFWDRSANGYRLPTEAEWEYACRAGNSSPFNTGENITGNQANWYTNYPYIEGAGSGTYNRRIMPVANYAPSIWGLYNMHGNVGEWCWDTYCDYNEQTQENPAATENGRFHIVRGGSWFDVGKHLRSAYRSVLPTNYRADNIGFRIARNVGDGVDETISSVIPTATSANVGKTLIVYFSESGNTEGLANRIRELTGADIFKIQLVNPYPDNYSELLDRAQEEQRIQARPALRGKVENMEQYGTIILGYPNWWASIPMPVATFLESYDFSNKTIIPFCSHGNGQMGQTVPSICKLVPNTNIREPLSVTYSGNNSIDNEIRQWLSTNNLLAE</sequence>
<dbReference type="AlphaFoldDB" id="A0A415BGY0"/>
<dbReference type="PANTHER" id="PTHR39201:SF1">
    <property type="entry name" value="FLAVODOXIN-LIKE DOMAIN-CONTAINING PROTEIN"/>
    <property type="match status" value="1"/>
</dbReference>
<dbReference type="Pfam" id="PF03781">
    <property type="entry name" value="FGE-sulfatase"/>
    <property type="match status" value="1"/>
</dbReference>
<feature type="chain" id="PRO_5019527548" description="Flavodoxin-like domain-containing protein" evidence="2">
    <location>
        <begin position="16"/>
        <end position="468"/>
    </location>
</feature>
<dbReference type="SUPFAM" id="SSF56436">
    <property type="entry name" value="C-type lectin-like"/>
    <property type="match status" value="1"/>
</dbReference>
<dbReference type="InterPro" id="IPR029039">
    <property type="entry name" value="Flavoprotein-like_sf"/>
</dbReference>
<keyword evidence="2" id="KW-0732">Signal</keyword>
<dbReference type="InterPro" id="IPR016187">
    <property type="entry name" value="CTDL_fold"/>
</dbReference>
<dbReference type="RefSeq" id="WP_118292070.1">
    <property type="nucleotide sequence ID" value="NZ_QRLF01000048.1"/>
</dbReference>
<dbReference type="Gene3D" id="3.90.1580.10">
    <property type="entry name" value="paralog of FGE (formylglycine-generating enzyme)"/>
    <property type="match status" value="1"/>
</dbReference>
<accession>A0A415BGY0</accession>
<dbReference type="GO" id="GO:0009055">
    <property type="term" value="F:electron transfer activity"/>
    <property type="evidence" value="ECO:0007669"/>
    <property type="project" value="InterPro"/>
</dbReference>
<dbReference type="InterPro" id="IPR005532">
    <property type="entry name" value="SUMF_dom"/>
</dbReference>
<comment type="cofactor">
    <cofactor evidence="1">
        <name>FMN</name>
        <dbReference type="ChEBI" id="CHEBI:58210"/>
    </cofactor>
</comment>
<dbReference type="PROSITE" id="PS00201">
    <property type="entry name" value="FLAVODOXIN"/>
    <property type="match status" value="1"/>
</dbReference>
<dbReference type="PROSITE" id="PS51257">
    <property type="entry name" value="PROKAR_LIPOPROTEIN"/>
    <property type="match status" value="1"/>
</dbReference>
<protein>
    <recommendedName>
        <fullName evidence="3">Flavodoxin-like domain-containing protein</fullName>
    </recommendedName>
</protein>
<organism evidence="4 5">
    <name type="scientific">Phocaeicola vulgatus</name>
    <name type="common">Bacteroides vulgatus</name>
    <dbReference type="NCBI Taxonomy" id="821"/>
    <lineage>
        <taxon>Bacteria</taxon>
        <taxon>Pseudomonadati</taxon>
        <taxon>Bacteroidota</taxon>
        <taxon>Bacteroidia</taxon>
        <taxon>Bacteroidales</taxon>
        <taxon>Bacteroidaceae</taxon>
        <taxon>Phocaeicola</taxon>
    </lineage>
</organism>
<dbReference type="Proteomes" id="UP000285777">
    <property type="component" value="Unassembled WGS sequence"/>
</dbReference>
<feature type="domain" description="Flavodoxin-like" evidence="3">
    <location>
        <begin position="311"/>
        <end position="468"/>
    </location>
</feature>
<evidence type="ECO:0000313" key="5">
    <source>
        <dbReference type="Proteomes" id="UP000285777"/>
    </source>
</evidence>
<dbReference type="GO" id="GO:0010181">
    <property type="term" value="F:FMN binding"/>
    <property type="evidence" value="ECO:0007669"/>
    <property type="project" value="InterPro"/>
</dbReference>
<name>A0A415BGY0_PHOVU</name>
<dbReference type="PROSITE" id="PS50902">
    <property type="entry name" value="FLAVODOXIN_LIKE"/>
    <property type="match status" value="1"/>
</dbReference>
<dbReference type="Pfam" id="PF12682">
    <property type="entry name" value="Flavodoxin_4"/>
    <property type="match status" value="1"/>
</dbReference>
<evidence type="ECO:0000259" key="3">
    <source>
        <dbReference type="PROSITE" id="PS50902"/>
    </source>
</evidence>